<keyword evidence="2" id="KW-1185">Reference proteome</keyword>
<organism evidence="1 2">
    <name type="scientific">Geoglobus acetivorans</name>
    <dbReference type="NCBI Taxonomy" id="565033"/>
    <lineage>
        <taxon>Archaea</taxon>
        <taxon>Methanobacteriati</taxon>
        <taxon>Methanobacteriota</taxon>
        <taxon>Archaeoglobi</taxon>
        <taxon>Archaeoglobales</taxon>
        <taxon>Archaeoglobaceae</taxon>
        <taxon>Geoglobus</taxon>
    </lineage>
</organism>
<dbReference type="RefSeq" id="WP_193807663.1">
    <property type="nucleotide sequence ID" value="NZ_CP087714.1"/>
</dbReference>
<name>A0ABZ3H6D7_GEOAI</name>
<proteinExistence type="predicted"/>
<reference evidence="1 2" key="1">
    <citation type="submission" date="2021-11" db="EMBL/GenBank/DDBJ databases">
        <title>Whole genome of Geoglobus acetivorans.</title>
        <authorList>
            <person name="Liu D."/>
        </authorList>
    </citation>
    <scope>NUCLEOTIDE SEQUENCE [LARGE SCALE GENOMIC DNA]</scope>
    <source>
        <strain evidence="1 2">SBH6</strain>
    </source>
</reference>
<protein>
    <submittedName>
        <fullName evidence="1">Uncharacterized protein</fullName>
    </submittedName>
</protein>
<evidence type="ECO:0000313" key="1">
    <source>
        <dbReference type="EMBL" id="XAT64806.1"/>
    </source>
</evidence>
<dbReference type="GeneID" id="90449102"/>
<dbReference type="Proteomes" id="UP001492541">
    <property type="component" value="Chromosome"/>
</dbReference>
<gene>
    <name evidence="1" type="ORF">LPQ35_05410</name>
</gene>
<dbReference type="EMBL" id="CP087714">
    <property type="protein sequence ID" value="XAT64806.1"/>
    <property type="molecule type" value="Genomic_DNA"/>
</dbReference>
<evidence type="ECO:0000313" key="2">
    <source>
        <dbReference type="Proteomes" id="UP001492541"/>
    </source>
</evidence>
<sequence>MDAEKKESGANLTVRLEYEVSTPYSTWKSLLGFILQNGRYEVMGEVKIRYQRMW</sequence>
<accession>A0ABZ3H6D7</accession>